<protein>
    <submittedName>
        <fullName evidence="3">Uncharacterized protein</fullName>
    </submittedName>
</protein>
<evidence type="ECO:0000256" key="2">
    <source>
        <dbReference type="SAM" id="SignalP"/>
    </source>
</evidence>
<evidence type="ECO:0000313" key="3">
    <source>
        <dbReference type="EMBL" id="JAD99036.1"/>
    </source>
</evidence>
<proteinExistence type="predicted"/>
<keyword evidence="1" id="KW-1133">Transmembrane helix</keyword>
<feature type="chain" id="PRO_5002044073" evidence="2">
    <location>
        <begin position="23"/>
        <end position="55"/>
    </location>
</feature>
<dbReference type="EMBL" id="GBRH01198859">
    <property type="protein sequence ID" value="JAD99036.1"/>
    <property type="molecule type" value="Transcribed_RNA"/>
</dbReference>
<feature type="signal peptide" evidence="2">
    <location>
        <begin position="1"/>
        <end position="22"/>
    </location>
</feature>
<evidence type="ECO:0000256" key="1">
    <source>
        <dbReference type="SAM" id="Phobius"/>
    </source>
</evidence>
<organism evidence="3">
    <name type="scientific">Arundo donax</name>
    <name type="common">Giant reed</name>
    <name type="synonym">Donax arundinaceus</name>
    <dbReference type="NCBI Taxonomy" id="35708"/>
    <lineage>
        <taxon>Eukaryota</taxon>
        <taxon>Viridiplantae</taxon>
        <taxon>Streptophyta</taxon>
        <taxon>Embryophyta</taxon>
        <taxon>Tracheophyta</taxon>
        <taxon>Spermatophyta</taxon>
        <taxon>Magnoliopsida</taxon>
        <taxon>Liliopsida</taxon>
        <taxon>Poales</taxon>
        <taxon>Poaceae</taxon>
        <taxon>PACMAD clade</taxon>
        <taxon>Arundinoideae</taxon>
        <taxon>Arundineae</taxon>
        <taxon>Arundo</taxon>
    </lineage>
</organism>
<keyword evidence="1" id="KW-0472">Membrane</keyword>
<accession>A0A0A9EG45</accession>
<keyword evidence="1" id="KW-0812">Transmembrane</keyword>
<reference evidence="3" key="1">
    <citation type="submission" date="2014-09" db="EMBL/GenBank/DDBJ databases">
        <authorList>
            <person name="Magalhaes I.L.F."/>
            <person name="Oliveira U."/>
            <person name="Santos F.R."/>
            <person name="Vidigal T.H.D.A."/>
            <person name="Brescovit A.D."/>
            <person name="Santos A.J."/>
        </authorList>
    </citation>
    <scope>NUCLEOTIDE SEQUENCE</scope>
    <source>
        <tissue evidence="3">Shoot tissue taken approximately 20 cm above the soil surface</tissue>
    </source>
</reference>
<keyword evidence="2" id="KW-0732">Signal</keyword>
<sequence>MRLKRHLSLLLMINGFSCKSLATKVPCLFSLHYAVTFVVFFSTFQGLAVNCLLPL</sequence>
<name>A0A0A9EG45_ARUDO</name>
<dbReference type="AlphaFoldDB" id="A0A0A9EG45"/>
<reference evidence="3" key="2">
    <citation type="journal article" date="2015" name="Data Brief">
        <title>Shoot transcriptome of the giant reed, Arundo donax.</title>
        <authorList>
            <person name="Barrero R.A."/>
            <person name="Guerrero F.D."/>
            <person name="Moolhuijzen P."/>
            <person name="Goolsby J.A."/>
            <person name="Tidwell J."/>
            <person name="Bellgard S.E."/>
            <person name="Bellgard M.I."/>
        </authorList>
    </citation>
    <scope>NUCLEOTIDE SEQUENCE</scope>
    <source>
        <tissue evidence="3">Shoot tissue taken approximately 20 cm above the soil surface</tissue>
    </source>
</reference>
<feature type="transmembrane region" description="Helical" evidence="1">
    <location>
        <begin position="32"/>
        <end position="53"/>
    </location>
</feature>